<dbReference type="FunFam" id="3.40.50.300:FF:000106">
    <property type="entry name" value="Adenylate kinase mitochondrial"/>
    <property type="match status" value="1"/>
</dbReference>
<dbReference type="GeneID" id="22913379"/>
<comment type="caution">
    <text evidence="6">The sequence shown here is derived from an EMBL/GenBank/DDBJ whole genome shotgun (WGS) entry which is preliminary data.</text>
</comment>
<evidence type="ECO:0000313" key="7">
    <source>
        <dbReference type="Proteomes" id="UP000019763"/>
    </source>
</evidence>
<dbReference type="Pfam" id="PF00406">
    <property type="entry name" value="ADK"/>
    <property type="match status" value="1"/>
</dbReference>
<reference evidence="6" key="1">
    <citation type="submission" date="2013-12" db="EMBL/GenBank/DDBJ databases">
        <authorList>
            <person name="Omoto C.K."/>
            <person name="Sibley D."/>
            <person name="Venepally P."/>
            <person name="Hadjithomas M."/>
            <person name="Karamycheva S."/>
            <person name="Brunk B."/>
            <person name="Roos D."/>
            <person name="Caler E."/>
            <person name="Lorenzi H."/>
        </authorList>
    </citation>
    <scope>NUCLEOTIDE SEQUENCE</scope>
</reference>
<keyword evidence="7" id="KW-1185">Reference proteome</keyword>
<keyword evidence="1 4" id="KW-0808">Transferase</keyword>
<dbReference type="HAMAP" id="MF_00235">
    <property type="entry name" value="Adenylate_kinase_Adk"/>
    <property type="match status" value="1"/>
</dbReference>
<dbReference type="EC" id="2.7.4.3" evidence="6"/>
<evidence type="ECO:0000256" key="4">
    <source>
        <dbReference type="RuleBase" id="RU003330"/>
    </source>
</evidence>
<dbReference type="OMA" id="VYHEQTA"/>
<organism evidence="6 7">
    <name type="scientific">Gregarina niphandrodes</name>
    <name type="common">Septate eugregarine</name>
    <dbReference type="NCBI Taxonomy" id="110365"/>
    <lineage>
        <taxon>Eukaryota</taxon>
        <taxon>Sar</taxon>
        <taxon>Alveolata</taxon>
        <taxon>Apicomplexa</taxon>
        <taxon>Conoidasida</taxon>
        <taxon>Gregarinasina</taxon>
        <taxon>Eugregarinorida</taxon>
        <taxon>Gregarinidae</taxon>
        <taxon>Gregarina</taxon>
    </lineage>
</organism>
<dbReference type="AlphaFoldDB" id="A0A023B542"/>
<dbReference type="VEuPathDB" id="CryptoDB:GNI_094750"/>
<keyword evidence="2" id="KW-0547">Nucleotide-binding</keyword>
<name>A0A023B542_GRENI</name>
<sequence>MFEKVETYKLLAELRSRASRVGEGKLNILLFGAPGCGKGTHSEWLKAEMGLCHISTGDALREEIASGSELGKKVEGILTRGELVDDQTVLDIVAGKMARNPKAPGYLLDGYPRTLEQARSLDALLAEKNSRITAVLYFKASEDTLKFRICGRRIHKASGRTYHVVNKPPKVEGKDDVTGEDLMQRPDDNEQSLVTRLKTFYEQTAPLLDYYGEQHILNTFNADEEAASVKRDVQAVLKIGGQQ</sequence>
<dbReference type="InterPro" id="IPR033690">
    <property type="entry name" value="Adenylat_kinase_CS"/>
</dbReference>
<dbReference type="Pfam" id="PF05191">
    <property type="entry name" value="ADK_lid"/>
    <property type="match status" value="1"/>
</dbReference>
<dbReference type="GO" id="GO:0004017">
    <property type="term" value="F:AMP kinase activity"/>
    <property type="evidence" value="ECO:0007669"/>
    <property type="project" value="UniProtKB-EC"/>
</dbReference>
<protein>
    <submittedName>
        <fullName evidence="6">Adenylate kinase</fullName>
        <ecNumber evidence="6">2.7.4.3</ecNumber>
    </submittedName>
</protein>
<dbReference type="Gene3D" id="3.40.50.300">
    <property type="entry name" value="P-loop containing nucleotide triphosphate hydrolases"/>
    <property type="match status" value="1"/>
</dbReference>
<dbReference type="InterPro" id="IPR006259">
    <property type="entry name" value="Adenyl_kin_sub"/>
</dbReference>
<evidence type="ECO:0000256" key="2">
    <source>
        <dbReference type="ARBA" id="ARBA00022741"/>
    </source>
</evidence>
<dbReference type="OrthoDB" id="439792at2759"/>
<dbReference type="PROSITE" id="PS00113">
    <property type="entry name" value="ADENYLATE_KINASE"/>
    <property type="match status" value="1"/>
</dbReference>
<dbReference type="InterPro" id="IPR007862">
    <property type="entry name" value="Adenylate_kinase_lid-dom"/>
</dbReference>
<dbReference type="eggNOG" id="KOG3078">
    <property type="taxonomic scope" value="Eukaryota"/>
</dbReference>
<evidence type="ECO:0000256" key="1">
    <source>
        <dbReference type="ARBA" id="ARBA00022679"/>
    </source>
</evidence>
<dbReference type="GO" id="GO:0005524">
    <property type="term" value="F:ATP binding"/>
    <property type="evidence" value="ECO:0007669"/>
    <property type="project" value="InterPro"/>
</dbReference>
<dbReference type="EMBL" id="AFNH02000709">
    <property type="protein sequence ID" value="EZG58464.1"/>
    <property type="molecule type" value="Genomic_DNA"/>
</dbReference>
<dbReference type="PANTHER" id="PTHR23359">
    <property type="entry name" value="NUCLEOTIDE KINASE"/>
    <property type="match status" value="1"/>
</dbReference>
<dbReference type="RefSeq" id="XP_011130963.1">
    <property type="nucleotide sequence ID" value="XM_011132661.1"/>
</dbReference>
<accession>A0A023B542</accession>
<evidence type="ECO:0000259" key="5">
    <source>
        <dbReference type="Pfam" id="PF05191"/>
    </source>
</evidence>
<dbReference type="PRINTS" id="PR00094">
    <property type="entry name" value="ADENYLTKNASE"/>
</dbReference>
<dbReference type="Proteomes" id="UP000019763">
    <property type="component" value="Unassembled WGS sequence"/>
</dbReference>
<evidence type="ECO:0000313" key="6">
    <source>
        <dbReference type="EMBL" id="EZG58464.1"/>
    </source>
</evidence>
<feature type="domain" description="Adenylate kinase active site lid" evidence="5">
    <location>
        <begin position="152"/>
        <end position="187"/>
    </location>
</feature>
<dbReference type="InterPro" id="IPR000850">
    <property type="entry name" value="Adenylat/UMP-CMP_kin"/>
</dbReference>
<dbReference type="NCBIfam" id="TIGR01351">
    <property type="entry name" value="adk"/>
    <property type="match status" value="1"/>
</dbReference>
<keyword evidence="3 4" id="KW-0418">Kinase</keyword>
<gene>
    <name evidence="6" type="ORF">GNI_094750</name>
</gene>
<dbReference type="InterPro" id="IPR027417">
    <property type="entry name" value="P-loop_NTPase"/>
</dbReference>
<dbReference type="CDD" id="cd01428">
    <property type="entry name" value="ADK"/>
    <property type="match status" value="1"/>
</dbReference>
<dbReference type="SUPFAM" id="SSF52540">
    <property type="entry name" value="P-loop containing nucleoside triphosphate hydrolases"/>
    <property type="match status" value="1"/>
</dbReference>
<evidence type="ECO:0000256" key="3">
    <source>
        <dbReference type="ARBA" id="ARBA00022777"/>
    </source>
</evidence>
<proteinExistence type="inferred from homology"/>
<comment type="similarity">
    <text evidence="4">Belongs to the adenylate kinase family.</text>
</comment>